<evidence type="ECO:0000256" key="2">
    <source>
        <dbReference type="ARBA" id="ARBA00022737"/>
    </source>
</evidence>
<organism evidence="5 6">
    <name type="scientific">Crotalaria pallida</name>
    <name type="common">Smooth rattlebox</name>
    <name type="synonym">Crotalaria striata</name>
    <dbReference type="NCBI Taxonomy" id="3830"/>
    <lineage>
        <taxon>Eukaryota</taxon>
        <taxon>Viridiplantae</taxon>
        <taxon>Streptophyta</taxon>
        <taxon>Embryophyta</taxon>
        <taxon>Tracheophyta</taxon>
        <taxon>Spermatophyta</taxon>
        <taxon>Magnoliopsida</taxon>
        <taxon>eudicotyledons</taxon>
        <taxon>Gunneridae</taxon>
        <taxon>Pentapetalae</taxon>
        <taxon>rosids</taxon>
        <taxon>fabids</taxon>
        <taxon>Fabales</taxon>
        <taxon>Fabaceae</taxon>
        <taxon>Papilionoideae</taxon>
        <taxon>50 kb inversion clade</taxon>
        <taxon>genistoids sensu lato</taxon>
        <taxon>core genistoids</taxon>
        <taxon>Crotalarieae</taxon>
        <taxon>Crotalaria</taxon>
    </lineage>
</organism>
<dbReference type="Pfam" id="PF04927">
    <property type="entry name" value="SMP"/>
    <property type="match status" value="1"/>
</dbReference>
<evidence type="ECO:0000256" key="3">
    <source>
        <dbReference type="SAM" id="MobiDB-lite"/>
    </source>
</evidence>
<evidence type="ECO:0000259" key="4">
    <source>
        <dbReference type="Pfam" id="PF04927"/>
    </source>
</evidence>
<evidence type="ECO:0000313" key="5">
    <source>
        <dbReference type="EMBL" id="KAK7244316.1"/>
    </source>
</evidence>
<dbReference type="InterPro" id="IPR007011">
    <property type="entry name" value="LEA_SMP_dom"/>
</dbReference>
<evidence type="ECO:0000256" key="1">
    <source>
        <dbReference type="ARBA" id="ARBA00010733"/>
    </source>
</evidence>
<dbReference type="Proteomes" id="UP001372338">
    <property type="component" value="Unassembled WGS sequence"/>
</dbReference>
<reference evidence="5 6" key="1">
    <citation type="submission" date="2024-01" db="EMBL/GenBank/DDBJ databases">
        <title>The genomes of 5 underutilized Papilionoideae crops provide insights into root nodulation and disease resistanc.</title>
        <authorList>
            <person name="Yuan L."/>
        </authorList>
    </citation>
    <scope>NUCLEOTIDE SEQUENCE [LARGE SCALE GENOMIC DNA]</scope>
    <source>
        <strain evidence="5">ZHUSHIDOU_FW_LH</strain>
        <tissue evidence="5">Leaf</tissue>
    </source>
</reference>
<sequence>MSEEQPRRPNHQDQPIRYGDVFNVGGEFASKPITPRDAATVQSVESQIFGQTQKGGPAAMMESAAAKNERAGLVSHKESTHLARNEGVTLSDQGKNVGGNRVLSETLGEENVGQFVEADGDDATKGTMDSEEPFGSTADDDLPASVKAPQVRATQNFDFMTNQSAHADTTLNPRFSESQNENTQSNVPSSVRT</sequence>
<comment type="similarity">
    <text evidence="1">Belongs to the LEA type SMP family.</text>
</comment>
<accession>A0AAN9E2D3</accession>
<keyword evidence="2" id="KW-0677">Repeat</keyword>
<protein>
    <recommendedName>
        <fullName evidence="4">SMP domain-containing protein</fullName>
    </recommendedName>
</protein>
<dbReference type="InterPro" id="IPR042971">
    <property type="entry name" value="LEA_SMP"/>
</dbReference>
<proteinExistence type="inferred from homology"/>
<keyword evidence="6" id="KW-1185">Reference proteome</keyword>
<feature type="region of interest" description="Disordered" evidence="3">
    <location>
        <begin position="111"/>
        <end position="193"/>
    </location>
</feature>
<dbReference type="EMBL" id="JAYWIO010000008">
    <property type="protein sequence ID" value="KAK7244316.1"/>
    <property type="molecule type" value="Genomic_DNA"/>
</dbReference>
<name>A0AAN9E2D3_CROPI</name>
<evidence type="ECO:0000313" key="6">
    <source>
        <dbReference type="Proteomes" id="UP001372338"/>
    </source>
</evidence>
<feature type="compositionally biased region" description="Polar residues" evidence="3">
    <location>
        <begin position="152"/>
        <end position="193"/>
    </location>
</feature>
<gene>
    <name evidence="5" type="ORF">RIF29_39136</name>
</gene>
<dbReference type="PANTHER" id="PTHR31174">
    <property type="entry name" value="SEED MATURATION FAMILY PROTEIN"/>
    <property type="match status" value="1"/>
</dbReference>
<comment type="caution">
    <text evidence="5">The sequence shown here is derived from an EMBL/GenBank/DDBJ whole genome shotgun (WGS) entry which is preliminary data.</text>
</comment>
<dbReference type="AlphaFoldDB" id="A0AAN9E2D3"/>
<feature type="domain" description="SMP" evidence="4">
    <location>
        <begin position="16"/>
        <end position="71"/>
    </location>
</feature>
<dbReference type="PANTHER" id="PTHR31174:SF31">
    <property type="entry name" value="LATE EMBRYOGENESIS ABUNDANT PROTEIN 3"/>
    <property type="match status" value="1"/>
</dbReference>